<sequence>MSDKVHRIHSLPADAPWDGGLPPAGSREHPMLVRVLDRVIRVQRPAVVSHIRSIRLRHPDATPDEIVRILEKRYLTAVTTGGAAVGATAVVPGIGTAVTLGLSGAETVGFLEATTLFAQSLAEVHGIAVESPDRGRALVLALMLGDEGVNLVRQLARQAVGKSTRSAYWGELVTTSLPRAAVGPLVDRLKKAFIHHFATRGGASFVGKALPFGVGAAIGGAGNHILGRRVVVASRKAFGAAPAALPADLEPREGAEPLQRTALRGAKRAGSAIAWAAGSAAHGVGAAGRALGGAGRRAGRLAGRALPGGRSQTRPSEPEPAAPADAPAHDPASEAAFLARADTRDIPLPDAAASPARTD</sequence>
<dbReference type="RefSeq" id="WP_229663102.1">
    <property type="nucleotide sequence ID" value="NZ_BMJY01000003.1"/>
</dbReference>
<protein>
    <recommendedName>
        <fullName evidence="4">Di-and tripeptidase</fullName>
    </recommendedName>
</protein>
<dbReference type="EMBL" id="BMJY01000003">
    <property type="protein sequence ID" value="GGH40166.1"/>
    <property type="molecule type" value="Genomic_DNA"/>
</dbReference>
<accession>A0A917IEB2</accession>
<dbReference type="AlphaFoldDB" id="A0A917IEB2"/>
<feature type="compositionally biased region" description="Low complexity" evidence="1">
    <location>
        <begin position="300"/>
        <end position="311"/>
    </location>
</feature>
<comment type="caution">
    <text evidence="2">The sequence shown here is derived from an EMBL/GenBank/DDBJ whole genome shotgun (WGS) entry which is preliminary data.</text>
</comment>
<gene>
    <name evidence="2" type="ORF">GCM10010921_11890</name>
</gene>
<feature type="region of interest" description="Disordered" evidence="1">
    <location>
        <begin position="1"/>
        <end position="23"/>
    </location>
</feature>
<name>A0A917IEB2_9MICO</name>
<reference evidence="2" key="2">
    <citation type="submission" date="2020-09" db="EMBL/GenBank/DDBJ databases">
        <authorList>
            <person name="Sun Q."/>
            <person name="Zhou Y."/>
        </authorList>
    </citation>
    <scope>NUCLEOTIDE SEQUENCE</scope>
    <source>
        <strain evidence="2">CGMCC 1.15794</strain>
    </source>
</reference>
<evidence type="ECO:0000256" key="1">
    <source>
        <dbReference type="SAM" id="MobiDB-lite"/>
    </source>
</evidence>
<dbReference type="Proteomes" id="UP000657592">
    <property type="component" value="Unassembled WGS sequence"/>
</dbReference>
<feature type="region of interest" description="Disordered" evidence="1">
    <location>
        <begin position="300"/>
        <end position="359"/>
    </location>
</feature>
<evidence type="ECO:0000313" key="3">
    <source>
        <dbReference type="Proteomes" id="UP000657592"/>
    </source>
</evidence>
<reference evidence="2" key="1">
    <citation type="journal article" date="2014" name="Int. J. Syst. Evol. Microbiol.">
        <title>Complete genome sequence of Corynebacterium casei LMG S-19264T (=DSM 44701T), isolated from a smear-ripened cheese.</title>
        <authorList>
            <consortium name="US DOE Joint Genome Institute (JGI-PGF)"/>
            <person name="Walter F."/>
            <person name="Albersmeier A."/>
            <person name="Kalinowski J."/>
            <person name="Ruckert C."/>
        </authorList>
    </citation>
    <scope>NUCLEOTIDE SEQUENCE</scope>
    <source>
        <strain evidence="2">CGMCC 1.15794</strain>
    </source>
</reference>
<evidence type="ECO:0000313" key="2">
    <source>
        <dbReference type="EMBL" id="GGH40166.1"/>
    </source>
</evidence>
<keyword evidence="3" id="KW-1185">Reference proteome</keyword>
<evidence type="ECO:0008006" key="4">
    <source>
        <dbReference type="Google" id="ProtNLM"/>
    </source>
</evidence>
<proteinExistence type="predicted"/>
<organism evidence="2 3">
    <name type="scientific">Microbacterium album</name>
    <dbReference type="NCBI Taxonomy" id="2053191"/>
    <lineage>
        <taxon>Bacteria</taxon>
        <taxon>Bacillati</taxon>
        <taxon>Actinomycetota</taxon>
        <taxon>Actinomycetes</taxon>
        <taxon>Micrococcales</taxon>
        <taxon>Microbacteriaceae</taxon>
        <taxon>Microbacterium</taxon>
    </lineage>
</organism>